<proteinExistence type="predicted"/>
<dbReference type="PANTHER" id="PTHR30336">
    <property type="entry name" value="INNER MEMBRANE PROTEIN, PROBABLE PERMEASE"/>
    <property type="match status" value="1"/>
</dbReference>
<feature type="domain" description="DUF218" evidence="1">
    <location>
        <begin position="48"/>
        <end position="164"/>
    </location>
</feature>
<protein>
    <recommendedName>
        <fullName evidence="1">DUF218 domain-containing protein</fullName>
    </recommendedName>
</protein>
<accession>W6JZ96</accession>
<dbReference type="STRING" id="1193182.BN11_4500009"/>
<dbReference type="Pfam" id="PF02698">
    <property type="entry name" value="DUF218"/>
    <property type="match status" value="1"/>
</dbReference>
<gene>
    <name evidence="2" type="ORF">BN11_4500009</name>
</gene>
<dbReference type="EMBL" id="CAJA01000391">
    <property type="protein sequence ID" value="CCH74497.1"/>
    <property type="molecule type" value="Genomic_DNA"/>
</dbReference>
<dbReference type="Proteomes" id="UP000035763">
    <property type="component" value="Unassembled WGS sequence"/>
</dbReference>
<dbReference type="CDD" id="cd06259">
    <property type="entry name" value="YdcF-like"/>
    <property type="match status" value="1"/>
</dbReference>
<evidence type="ECO:0000313" key="3">
    <source>
        <dbReference type="Proteomes" id="UP000035763"/>
    </source>
</evidence>
<comment type="caution">
    <text evidence="2">The sequence shown here is derived from an EMBL/GenBank/DDBJ whole genome shotgun (WGS) entry which is preliminary data.</text>
</comment>
<dbReference type="AlphaFoldDB" id="W6JZ96"/>
<evidence type="ECO:0000313" key="2">
    <source>
        <dbReference type="EMBL" id="CCH74497.1"/>
    </source>
</evidence>
<dbReference type="InterPro" id="IPR051599">
    <property type="entry name" value="Cell_Envelope_Assoc"/>
</dbReference>
<dbReference type="GO" id="GO:0005886">
    <property type="term" value="C:plasma membrane"/>
    <property type="evidence" value="ECO:0007669"/>
    <property type="project" value="TreeGrafter"/>
</dbReference>
<organism evidence="2 3">
    <name type="scientific">Nostocoides australiense Ben110</name>
    <dbReference type="NCBI Taxonomy" id="1193182"/>
    <lineage>
        <taxon>Bacteria</taxon>
        <taxon>Bacillati</taxon>
        <taxon>Actinomycetota</taxon>
        <taxon>Actinomycetes</taxon>
        <taxon>Micrococcales</taxon>
        <taxon>Intrasporangiaceae</taxon>
        <taxon>Nostocoides</taxon>
    </lineage>
</organism>
<sequence length="220" mass="23659">MRWRRTALALFIGAAASGLGILAGSNIWVARASADRMYAVADVPAKPVALVLGAGLTPAGEPTPYLAFRLDLAKQLYDARKVEVLLISGDNRTHAYDEPTAMMDYLVAQGVPATRIVRDFAGRDTYDSCARATRIFGVTEAIVVTQEYHLPRAVATCRAVGVDAVGVGDTRGQQYGATWSQGRLRERAAVVKASWDISIRRDPVLGAQESGVRDALSTPR</sequence>
<name>W6JZ96_9MICO</name>
<reference evidence="2 3" key="1">
    <citation type="journal article" date="2013" name="ISME J.">
        <title>A metabolic model for members of the genus Tetrasphaera involved in enhanced biological phosphorus removal.</title>
        <authorList>
            <person name="Kristiansen R."/>
            <person name="Nguyen H.T.T."/>
            <person name="Saunders A.M."/>
            <person name="Nielsen J.L."/>
            <person name="Wimmer R."/>
            <person name="Le V.Q."/>
            <person name="McIlroy S.J."/>
            <person name="Petrovski S."/>
            <person name="Seviour R.J."/>
            <person name="Calteau A."/>
            <person name="Nielsen K.L."/>
            <person name="Nielsen P.H."/>
        </authorList>
    </citation>
    <scope>NUCLEOTIDE SEQUENCE [LARGE SCALE GENOMIC DNA]</scope>
    <source>
        <strain evidence="2 3">Ben110</strain>
    </source>
</reference>
<dbReference type="PANTHER" id="PTHR30336:SF6">
    <property type="entry name" value="INTEGRAL MEMBRANE PROTEIN"/>
    <property type="match status" value="1"/>
</dbReference>
<evidence type="ECO:0000259" key="1">
    <source>
        <dbReference type="Pfam" id="PF02698"/>
    </source>
</evidence>
<dbReference type="InterPro" id="IPR003848">
    <property type="entry name" value="DUF218"/>
</dbReference>
<keyword evidence="3" id="KW-1185">Reference proteome</keyword>
<dbReference type="OrthoDB" id="9782395at2"/>
<dbReference type="RefSeq" id="WP_048699836.1">
    <property type="nucleotide sequence ID" value="NZ_HG764815.1"/>
</dbReference>